<evidence type="ECO:0000256" key="3">
    <source>
        <dbReference type="ARBA" id="ARBA00022677"/>
    </source>
</evidence>
<dbReference type="GO" id="GO:0016298">
    <property type="term" value="F:lipase activity"/>
    <property type="evidence" value="ECO:0007669"/>
    <property type="project" value="InterPro"/>
</dbReference>
<dbReference type="Pfam" id="PF10230">
    <property type="entry name" value="LIDHydrolase"/>
    <property type="match status" value="1"/>
</dbReference>
<dbReference type="GO" id="GO:0019915">
    <property type="term" value="P:lipid storage"/>
    <property type="evidence" value="ECO:0007669"/>
    <property type="project" value="InterPro"/>
</dbReference>
<organism evidence="5 6">
    <name type="scientific">Candida maltosa (strain Xu316)</name>
    <name type="common">Yeast</name>
    <dbReference type="NCBI Taxonomy" id="1245528"/>
    <lineage>
        <taxon>Eukaryota</taxon>
        <taxon>Fungi</taxon>
        <taxon>Dikarya</taxon>
        <taxon>Ascomycota</taxon>
        <taxon>Saccharomycotina</taxon>
        <taxon>Pichiomycetes</taxon>
        <taxon>Debaryomycetaceae</taxon>
        <taxon>Candida/Lodderomyces clade</taxon>
        <taxon>Candida</taxon>
    </lineage>
</organism>
<accession>M3HMH1</accession>
<evidence type="ECO:0000313" key="6">
    <source>
        <dbReference type="Proteomes" id="UP000011777"/>
    </source>
</evidence>
<dbReference type="GO" id="GO:0005811">
    <property type="term" value="C:lipid droplet"/>
    <property type="evidence" value="ECO:0007669"/>
    <property type="project" value="UniProtKB-SubCell"/>
</dbReference>
<evidence type="ECO:0000256" key="1">
    <source>
        <dbReference type="ARBA" id="ARBA00004502"/>
    </source>
</evidence>
<dbReference type="InterPro" id="IPR019363">
    <property type="entry name" value="LDAH"/>
</dbReference>
<dbReference type="EMBL" id="AOGT01001026">
    <property type="protein sequence ID" value="EMG48622.1"/>
    <property type="molecule type" value="Genomic_DNA"/>
</dbReference>
<keyword evidence="6" id="KW-1185">Reference proteome</keyword>
<feature type="non-terminal residue" evidence="5">
    <location>
        <position position="266"/>
    </location>
</feature>
<dbReference type="InterPro" id="IPR029058">
    <property type="entry name" value="AB_hydrolase_fold"/>
</dbReference>
<keyword evidence="4" id="KW-0378">Hydrolase</keyword>
<comment type="similarity">
    <text evidence="2">Belongs to the AB hydrolase superfamily. LDAH family.</text>
</comment>
<proteinExistence type="inferred from homology"/>
<dbReference type="OMA" id="LIGYYHT"/>
<comment type="caution">
    <text evidence="5">The sequence shown here is derived from an EMBL/GenBank/DDBJ whole genome shotgun (WGS) entry which is preliminary data.</text>
</comment>
<evidence type="ECO:0000256" key="4">
    <source>
        <dbReference type="ARBA" id="ARBA00022801"/>
    </source>
</evidence>
<dbReference type="AlphaFoldDB" id="M3HMH1"/>
<dbReference type="HOGENOM" id="CLU_018394_1_1_1"/>
<name>M3HMH1_CANMX</name>
<reference evidence="5 6" key="1">
    <citation type="submission" date="2013-02" db="EMBL/GenBank/DDBJ databases">
        <title>Genome sequence of Candida maltosa Xu316, a potential industrial strain for xylitol and ethanol production.</title>
        <authorList>
            <person name="Yu J."/>
            <person name="Wang Q."/>
            <person name="Geng X."/>
            <person name="Bao W."/>
            <person name="He P."/>
            <person name="Cai J."/>
        </authorList>
    </citation>
    <scope>NUCLEOTIDE SEQUENCE [LARGE SCALE GENOMIC DNA]</scope>
    <source>
        <strain evidence="6">Xu316</strain>
    </source>
</reference>
<dbReference type="PANTHER" id="PTHR13390">
    <property type="entry name" value="LIPASE"/>
    <property type="match status" value="1"/>
</dbReference>
<dbReference type="OrthoDB" id="448051at2759"/>
<evidence type="ECO:0008006" key="7">
    <source>
        <dbReference type="Google" id="ProtNLM"/>
    </source>
</evidence>
<sequence>MTITYLKTTPKTPIYHLKPKTPSKETLVLIPGNPGLVDFYITYLDLIHRQFPHFEILCIGHAGFVNDDNTTRIYDLAYQIDHKYDILKQHILTKNESNIVPEFYFLHHSMGSYIYQRAIRKLYQDETISSKFNVKFSGFITPTIYEISQSSSGQLLSTLMNWNVPVVWIALMFRFIVGLLPDSILRKLIYLHLVSSRSPGEGAVDYENSIEGAYKIIKSPTIVRQALSMAQEEMTTIKKEDEENDHYFEKTSGIQNWLFFAQDDHW</sequence>
<evidence type="ECO:0000313" key="5">
    <source>
        <dbReference type="EMBL" id="EMG48622.1"/>
    </source>
</evidence>
<dbReference type="PANTHER" id="PTHR13390:SF0">
    <property type="entry name" value="LIPID DROPLET-ASSOCIATED HYDROLASE"/>
    <property type="match status" value="1"/>
</dbReference>
<dbReference type="Proteomes" id="UP000011777">
    <property type="component" value="Unassembled WGS sequence"/>
</dbReference>
<protein>
    <recommendedName>
        <fullName evidence="7">Lipid droplet-associated hydrolase</fullName>
    </recommendedName>
</protein>
<keyword evidence="3" id="KW-0551">Lipid droplet</keyword>
<evidence type="ECO:0000256" key="2">
    <source>
        <dbReference type="ARBA" id="ARBA00008300"/>
    </source>
</evidence>
<dbReference type="SUPFAM" id="SSF53474">
    <property type="entry name" value="alpha/beta-Hydrolases"/>
    <property type="match status" value="1"/>
</dbReference>
<dbReference type="eggNOG" id="KOG3975">
    <property type="taxonomic scope" value="Eukaryota"/>
</dbReference>
<gene>
    <name evidence="5" type="ORF">G210_0770</name>
</gene>
<comment type="subcellular location">
    <subcellularLocation>
        <location evidence="1">Lipid droplet</location>
    </subcellularLocation>
</comment>